<proteinExistence type="predicted"/>
<comment type="caution">
    <text evidence="1">The sequence shown here is derived from an EMBL/GenBank/DDBJ whole genome shotgun (WGS) entry which is preliminary data.</text>
</comment>
<dbReference type="PATRIC" id="fig|217031.4.peg.5584"/>
<protein>
    <submittedName>
        <fullName evidence="1">Uncharacterized protein</fullName>
    </submittedName>
</protein>
<sequence length="77" mass="8708">MLGYRKNGKNIDAVVVRTADPKTNKASFTLKTSMRECSQLSMAKDIAGPLSIRRCERSHFSFINEVLIPIYLLMSDE</sequence>
<accession>A0A0Q9Y1V8</accession>
<evidence type="ECO:0000313" key="2">
    <source>
        <dbReference type="Proteomes" id="UP000053881"/>
    </source>
</evidence>
<gene>
    <name evidence="1" type="ORF">ACA29_16460</name>
</gene>
<dbReference type="EMBL" id="LGPB01000119">
    <property type="protein sequence ID" value="KRG11578.1"/>
    <property type="molecule type" value="Genomic_DNA"/>
</dbReference>
<dbReference type="AlphaFoldDB" id="A0A0Q9Y1V8"/>
<reference evidence="1 2" key="1">
    <citation type="submission" date="2015-06" db="EMBL/GenBank/DDBJ databases">
        <title>Genome sequencing project of Bacillus galactosidilyticus PL133.</title>
        <authorList>
            <person name="Gaiero J."/>
            <person name="Nicol R."/>
            <person name="Habash M."/>
        </authorList>
    </citation>
    <scope>NUCLEOTIDE SEQUENCE [LARGE SCALE GENOMIC DNA]</scope>
    <source>
        <strain evidence="1 2">PL133</strain>
    </source>
</reference>
<evidence type="ECO:0000313" key="1">
    <source>
        <dbReference type="EMBL" id="KRG11578.1"/>
    </source>
</evidence>
<organism evidence="1 2">
    <name type="scientific">Lederbergia galactosidilytica</name>
    <dbReference type="NCBI Taxonomy" id="217031"/>
    <lineage>
        <taxon>Bacteria</taxon>
        <taxon>Bacillati</taxon>
        <taxon>Bacillota</taxon>
        <taxon>Bacilli</taxon>
        <taxon>Bacillales</taxon>
        <taxon>Bacillaceae</taxon>
        <taxon>Lederbergia</taxon>
    </lineage>
</organism>
<dbReference type="Proteomes" id="UP000053881">
    <property type="component" value="Unassembled WGS sequence"/>
</dbReference>
<name>A0A0Q9Y1V8_9BACI</name>